<dbReference type="EC" id="2.7.11.1" evidence="2"/>
<accession>A0A251TCV2</accession>
<dbReference type="Proteomes" id="UP000215914">
    <property type="component" value="Chromosome 11"/>
</dbReference>
<keyword evidence="16" id="KW-0675">Receptor</keyword>
<evidence type="ECO:0000256" key="9">
    <source>
        <dbReference type="ARBA" id="ARBA00022729"/>
    </source>
</evidence>
<dbReference type="InterPro" id="IPR008271">
    <property type="entry name" value="Ser/Thr_kinase_AS"/>
</dbReference>
<dbReference type="InParanoid" id="A0A251TCV2"/>
<comment type="catalytic activity">
    <reaction evidence="18">
        <text>L-threonyl-[protein] + ATP = O-phospho-L-threonyl-[protein] + ADP + H(+)</text>
        <dbReference type="Rhea" id="RHEA:46608"/>
        <dbReference type="Rhea" id="RHEA-COMP:11060"/>
        <dbReference type="Rhea" id="RHEA-COMP:11605"/>
        <dbReference type="ChEBI" id="CHEBI:15378"/>
        <dbReference type="ChEBI" id="CHEBI:30013"/>
        <dbReference type="ChEBI" id="CHEBI:30616"/>
        <dbReference type="ChEBI" id="CHEBI:61977"/>
        <dbReference type="ChEBI" id="CHEBI:456216"/>
        <dbReference type="EC" id="2.7.11.1"/>
    </reaction>
</comment>
<keyword evidence="12" id="KW-0418">Kinase</keyword>
<keyword evidence="7" id="KW-0808">Transferase</keyword>
<keyword evidence="14" id="KW-1133">Transmembrane helix</keyword>
<gene>
    <name evidence="22" type="ORF">HannXRQ_Chr11g0347721</name>
</gene>
<evidence type="ECO:0000256" key="16">
    <source>
        <dbReference type="ARBA" id="ARBA00023170"/>
    </source>
</evidence>
<evidence type="ECO:0000256" key="5">
    <source>
        <dbReference type="ARBA" id="ARBA00022553"/>
    </source>
</evidence>
<dbReference type="SMART" id="SM00220">
    <property type="entry name" value="S_TKc"/>
    <property type="match status" value="3"/>
</dbReference>
<dbReference type="InterPro" id="IPR001245">
    <property type="entry name" value="Ser-Thr/Tyr_kinase_cat_dom"/>
</dbReference>
<dbReference type="InterPro" id="IPR045272">
    <property type="entry name" value="ANXUR1/2-like"/>
</dbReference>
<keyword evidence="11 20" id="KW-0547">Nucleotide-binding</keyword>
<feature type="domain" description="Protein kinase" evidence="21">
    <location>
        <begin position="379"/>
        <end position="699"/>
    </location>
</feature>
<dbReference type="SUPFAM" id="SSF56112">
    <property type="entry name" value="Protein kinase-like (PK-like)"/>
    <property type="match status" value="3"/>
</dbReference>
<keyword evidence="23" id="KW-1185">Reference proteome</keyword>
<dbReference type="EMBL" id="CM007900">
    <property type="protein sequence ID" value="OTG08975.1"/>
    <property type="molecule type" value="Genomic_DNA"/>
</dbReference>
<organism evidence="22 23">
    <name type="scientific">Helianthus annuus</name>
    <name type="common">Common sunflower</name>
    <dbReference type="NCBI Taxonomy" id="4232"/>
    <lineage>
        <taxon>Eukaryota</taxon>
        <taxon>Viridiplantae</taxon>
        <taxon>Streptophyta</taxon>
        <taxon>Embryophyta</taxon>
        <taxon>Tracheophyta</taxon>
        <taxon>Spermatophyta</taxon>
        <taxon>Magnoliopsida</taxon>
        <taxon>eudicotyledons</taxon>
        <taxon>Gunneridae</taxon>
        <taxon>Pentapetalae</taxon>
        <taxon>asterids</taxon>
        <taxon>campanulids</taxon>
        <taxon>Asterales</taxon>
        <taxon>Asteraceae</taxon>
        <taxon>Asteroideae</taxon>
        <taxon>Heliantheae alliance</taxon>
        <taxon>Heliantheae</taxon>
        <taxon>Helianthus</taxon>
    </lineage>
</organism>
<keyword evidence="15" id="KW-0472">Membrane</keyword>
<dbReference type="InterPro" id="IPR011009">
    <property type="entry name" value="Kinase-like_dom_sf"/>
</dbReference>
<evidence type="ECO:0000256" key="19">
    <source>
        <dbReference type="ARBA" id="ARBA00048679"/>
    </source>
</evidence>
<evidence type="ECO:0000256" key="15">
    <source>
        <dbReference type="ARBA" id="ARBA00023136"/>
    </source>
</evidence>
<feature type="binding site" evidence="20">
    <location>
        <position position="738"/>
    </location>
    <ligand>
        <name>ATP</name>
        <dbReference type="ChEBI" id="CHEBI:30616"/>
    </ligand>
</feature>
<comment type="subcellular location">
    <subcellularLocation>
        <location evidence="1">Cell membrane</location>
        <topology evidence="1">Single-pass membrane protein</topology>
    </subcellularLocation>
</comment>
<dbReference type="GO" id="GO:0005886">
    <property type="term" value="C:plasma membrane"/>
    <property type="evidence" value="ECO:0000318"/>
    <property type="project" value="GO_Central"/>
</dbReference>
<evidence type="ECO:0000256" key="20">
    <source>
        <dbReference type="PROSITE-ProRule" id="PRU10141"/>
    </source>
</evidence>
<proteinExistence type="predicted"/>
<evidence type="ECO:0000256" key="7">
    <source>
        <dbReference type="ARBA" id="ARBA00022679"/>
    </source>
</evidence>
<name>A0A251TCV2_HELAN</name>
<dbReference type="FunFam" id="1.10.510.10:FF:000358">
    <property type="entry name" value="Putative leucine-rich repeat receptor-like serine/threonine-protein kinase"/>
    <property type="match status" value="1"/>
</dbReference>
<dbReference type="PANTHER" id="PTHR27003:SF471">
    <property type="entry name" value="VASCULAR ENDOTHELIAL GROWTH FACTOR RECEPTOR 2 (VEGFR2)-RELATED"/>
    <property type="match status" value="1"/>
</dbReference>
<dbReference type="Pfam" id="PF14299">
    <property type="entry name" value="PP2"/>
    <property type="match status" value="2"/>
</dbReference>
<keyword evidence="6" id="KW-0433">Leucine-rich repeat</keyword>
<dbReference type="PROSITE" id="PS00108">
    <property type="entry name" value="PROTEIN_KINASE_ST"/>
    <property type="match status" value="2"/>
</dbReference>
<keyword evidence="5" id="KW-0597">Phosphoprotein</keyword>
<evidence type="ECO:0000256" key="10">
    <source>
        <dbReference type="ARBA" id="ARBA00022737"/>
    </source>
</evidence>
<dbReference type="InterPro" id="IPR025886">
    <property type="entry name" value="PP2-like"/>
</dbReference>
<dbReference type="OMA" id="CIYEREA"/>
<dbReference type="Pfam" id="PF07714">
    <property type="entry name" value="PK_Tyr_Ser-Thr"/>
    <property type="match status" value="2"/>
</dbReference>
<dbReference type="GO" id="GO:0004714">
    <property type="term" value="F:transmembrane receptor protein tyrosine kinase activity"/>
    <property type="evidence" value="ECO:0007669"/>
    <property type="project" value="InterPro"/>
</dbReference>
<dbReference type="Gene3D" id="1.10.510.10">
    <property type="entry name" value="Transferase(Phosphotransferase) domain 1"/>
    <property type="match status" value="3"/>
</dbReference>
<keyword evidence="13 20" id="KW-0067">ATP-binding</keyword>
<evidence type="ECO:0000256" key="13">
    <source>
        <dbReference type="ARBA" id="ARBA00022840"/>
    </source>
</evidence>
<dbReference type="GO" id="GO:0004674">
    <property type="term" value="F:protein serine/threonine kinase activity"/>
    <property type="evidence" value="ECO:0007669"/>
    <property type="project" value="UniProtKB-KW"/>
</dbReference>
<dbReference type="InterPro" id="IPR000719">
    <property type="entry name" value="Prot_kinase_dom"/>
</dbReference>
<evidence type="ECO:0000256" key="12">
    <source>
        <dbReference type="ARBA" id="ARBA00022777"/>
    </source>
</evidence>
<evidence type="ECO:0000256" key="2">
    <source>
        <dbReference type="ARBA" id="ARBA00012513"/>
    </source>
</evidence>
<feature type="domain" description="Protein kinase" evidence="21">
    <location>
        <begin position="25"/>
        <end position="302"/>
    </location>
</feature>
<dbReference type="GO" id="GO:0005524">
    <property type="term" value="F:ATP binding"/>
    <property type="evidence" value="ECO:0007669"/>
    <property type="project" value="UniProtKB-UniRule"/>
</dbReference>
<keyword evidence="8" id="KW-0812">Transmembrane</keyword>
<keyword evidence="9" id="KW-0732">Signal</keyword>
<evidence type="ECO:0000259" key="21">
    <source>
        <dbReference type="PROSITE" id="PS50011"/>
    </source>
</evidence>
<evidence type="ECO:0000256" key="18">
    <source>
        <dbReference type="ARBA" id="ARBA00047899"/>
    </source>
</evidence>
<evidence type="ECO:0000256" key="1">
    <source>
        <dbReference type="ARBA" id="ARBA00004162"/>
    </source>
</evidence>
<dbReference type="GO" id="GO:0004672">
    <property type="term" value="F:protein kinase activity"/>
    <property type="evidence" value="ECO:0000318"/>
    <property type="project" value="GO_Central"/>
</dbReference>
<feature type="domain" description="Protein kinase" evidence="21">
    <location>
        <begin position="707"/>
        <end position="967"/>
    </location>
</feature>
<evidence type="ECO:0000256" key="17">
    <source>
        <dbReference type="ARBA" id="ARBA00023180"/>
    </source>
</evidence>
<evidence type="ECO:0000313" key="22">
    <source>
        <dbReference type="EMBL" id="OTG08975.1"/>
    </source>
</evidence>
<evidence type="ECO:0000256" key="6">
    <source>
        <dbReference type="ARBA" id="ARBA00022614"/>
    </source>
</evidence>
<comment type="catalytic activity">
    <reaction evidence="19">
        <text>L-seryl-[protein] + ATP = O-phospho-L-seryl-[protein] + ADP + H(+)</text>
        <dbReference type="Rhea" id="RHEA:17989"/>
        <dbReference type="Rhea" id="RHEA-COMP:9863"/>
        <dbReference type="Rhea" id="RHEA-COMP:11604"/>
        <dbReference type="ChEBI" id="CHEBI:15378"/>
        <dbReference type="ChEBI" id="CHEBI:29999"/>
        <dbReference type="ChEBI" id="CHEBI:30616"/>
        <dbReference type="ChEBI" id="CHEBI:83421"/>
        <dbReference type="ChEBI" id="CHEBI:456216"/>
        <dbReference type="EC" id="2.7.11.1"/>
    </reaction>
</comment>
<dbReference type="PROSITE" id="PS50011">
    <property type="entry name" value="PROTEIN_KINASE_DOM"/>
    <property type="match status" value="3"/>
</dbReference>
<evidence type="ECO:0000256" key="14">
    <source>
        <dbReference type="ARBA" id="ARBA00022989"/>
    </source>
</evidence>
<dbReference type="Gene3D" id="3.30.200.20">
    <property type="entry name" value="Phosphorylase Kinase, domain 1"/>
    <property type="match status" value="3"/>
</dbReference>
<keyword evidence="10" id="KW-0677">Repeat</keyword>
<keyword evidence="4" id="KW-0723">Serine/threonine-protein kinase</keyword>
<evidence type="ECO:0000313" key="23">
    <source>
        <dbReference type="Proteomes" id="UP000215914"/>
    </source>
</evidence>
<reference evidence="23" key="1">
    <citation type="journal article" date="2017" name="Nature">
        <title>The sunflower genome provides insights into oil metabolism, flowering and Asterid evolution.</title>
        <authorList>
            <person name="Badouin H."/>
            <person name="Gouzy J."/>
            <person name="Grassa C.J."/>
            <person name="Murat F."/>
            <person name="Staton S.E."/>
            <person name="Cottret L."/>
            <person name="Lelandais-Briere C."/>
            <person name="Owens G.L."/>
            <person name="Carrere S."/>
            <person name="Mayjonade B."/>
            <person name="Legrand L."/>
            <person name="Gill N."/>
            <person name="Kane N.C."/>
            <person name="Bowers J.E."/>
            <person name="Hubner S."/>
            <person name="Bellec A."/>
            <person name="Berard A."/>
            <person name="Berges H."/>
            <person name="Blanchet N."/>
            <person name="Boniface M.C."/>
            <person name="Brunel D."/>
            <person name="Catrice O."/>
            <person name="Chaidir N."/>
            <person name="Claudel C."/>
            <person name="Donnadieu C."/>
            <person name="Faraut T."/>
            <person name="Fievet G."/>
            <person name="Helmstetter N."/>
            <person name="King M."/>
            <person name="Knapp S.J."/>
            <person name="Lai Z."/>
            <person name="Le Paslier M.C."/>
            <person name="Lippi Y."/>
            <person name="Lorenzon L."/>
            <person name="Mandel J.R."/>
            <person name="Marage G."/>
            <person name="Marchand G."/>
            <person name="Marquand E."/>
            <person name="Bret-Mestries E."/>
            <person name="Morien E."/>
            <person name="Nambeesan S."/>
            <person name="Nguyen T."/>
            <person name="Pegot-Espagnet P."/>
            <person name="Pouilly N."/>
            <person name="Raftis F."/>
            <person name="Sallet E."/>
            <person name="Schiex T."/>
            <person name="Thomas J."/>
            <person name="Vandecasteele C."/>
            <person name="Vares D."/>
            <person name="Vear F."/>
            <person name="Vautrin S."/>
            <person name="Crespi M."/>
            <person name="Mangin B."/>
            <person name="Burke J.M."/>
            <person name="Salse J."/>
            <person name="Munos S."/>
            <person name="Vincourt P."/>
            <person name="Rieseberg L.H."/>
            <person name="Langlade N.B."/>
        </authorList>
    </citation>
    <scope>NUCLEOTIDE SEQUENCE [LARGE SCALE GENOMIC DNA]</scope>
    <source>
        <strain evidence="23">cv. SF193</strain>
    </source>
</reference>
<keyword evidence="3" id="KW-1003">Cell membrane</keyword>
<evidence type="ECO:0000256" key="3">
    <source>
        <dbReference type="ARBA" id="ARBA00022475"/>
    </source>
</evidence>
<dbReference type="InterPro" id="IPR017441">
    <property type="entry name" value="Protein_kinase_ATP_BS"/>
</dbReference>
<dbReference type="PROSITE" id="PS00107">
    <property type="entry name" value="PROTEIN_KINASE_ATP"/>
    <property type="match status" value="1"/>
</dbReference>
<keyword evidence="17" id="KW-0325">Glycoprotein</keyword>
<evidence type="ECO:0000256" key="4">
    <source>
        <dbReference type="ARBA" id="ARBA00022527"/>
    </source>
</evidence>
<dbReference type="Pfam" id="PF00069">
    <property type="entry name" value="Pkinase"/>
    <property type="match status" value="1"/>
</dbReference>
<evidence type="ECO:0000256" key="8">
    <source>
        <dbReference type="ARBA" id="ARBA00022692"/>
    </source>
</evidence>
<protein>
    <recommendedName>
        <fullName evidence="2">non-specific serine/threonine protein kinase</fullName>
        <ecNumber evidence="2">2.7.11.1</ecNumber>
    </recommendedName>
</protein>
<evidence type="ECO:0000256" key="11">
    <source>
        <dbReference type="ARBA" id="ARBA00022741"/>
    </source>
</evidence>
<dbReference type="FunFam" id="3.30.200.20:FF:000039">
    <property type="entry name" value="receptor-like protein kinase FERONIA"/>
    <property type="match status" value="1"/>
</dbReference>
<sequence length="1383" mass="157743">MSSFDNKFNHLKLPLIDIQTATNSFAHENLIRRGGFGYIYQGQLLTSGNLIDIAARKLGGKLRYGIPEFQTEIMMLASLKHQNVVSIVGFCHEDEEKIIIYNYEAKGSLEQYLSDPVTLPWTQRLHICLGIARALSYIHYDEGRDFSVIHRDIKSYKILLDVNWEAKLSGFELSRMQPAARRQGLVLDRPCGTPGYVDPAYEASATVNHKSDVYSLGMVLFEVLTGRKACIDEEGKPVFLARLARSHYENGNLDDIIHPDLHKQMDQGSLKKFSEAAYCCLKDQRSQRPNIDQLIFALDQALKLQLAHEASEHSTLAVESTSSDYWKDTEIDIDVRKIIYTFPCFLKRTEIVNKYLVIGKHLEHLRIGFDVIKSATENFAEKYFIGKGGYGWVYKAELEHFDSSVMEDGKESKLPRRRSTVAIKYILNREDKHGEQGFFKEIDTLSSCKHPNIVCLLGFCYEPPHMILVYEHVSKGSLDNHLGSEGKMTNLSWEQRIKICIDIALGLDYIHTTMENKQKIIHRDIKSDNILLGENWEAKIADFGLSIFHPVDHKASTINATKVAGTQVYLDPEYERTGKLKKESDVYSFGVVLFEILSGRLAYDLVYTNENEKGLAPIVRQHFEKGTIKEIVDPSLKEENAFTLGKGPNQDSLNTYIIIGQRCLAKKQAERPTMKAVIKELVKALNFQETHKDSLHISFEDIRLATQNFKNQIGVGGFGKVYKGEILSVNGPTPIAIKRHDKTHGQGEKEFLSELEILFEYKHQNIIGLIGYCNEINEQILVYEYASNGSLDRHLNDATLTWTQRLKISIDAAIALDFLHGGVSPVIHRDIKSSNILLNGDWKTKISDFGLSVIAPLNNEIDFVVDDACGTPGESDIFSFGVVLFEMMCGRLALMHEHNDERRSFTSLVKCHYEEGKVDQLVFEGIKNKIVPRSLTTFQRIAYQCLSDEREERPTASEIILQLKTALEFQEDIEIWEAKLPKDYKEIIHMSKTPEIYSNLSNKGLCEMFSKGILLQQGKVFFSLSSNGERNEMVSATMFSYENNISHKRKTIQNSRFQRVVKMMDTSNLKIHIKIITQLLTPNVNYGAHLVFKFCEPRKLSSKLMYVNLKYQMGSETRHAYFATCGDDEWMMIELCRFIPHKKNIGFEVLLESMSRYYCGGGGIYVEGIHFRAINDTTLNGGQRVLKSNSDSEQQGSVDYDEITQLEDGGKLFSLSKASGKKCHTLPAKKVLYDTSDVSCFNWKSLDEPESRFLEVVELLSVQVFRIKCKIETQKLSADTKYACYLIFKLSQECHGLQCPVKVQDVLLRKKRELKFLYFRSPRSVNLHASGRVPEQREDGLMEVIVWEFNSGNKDHVPMSLKLRCYEENMSGLIVYGIEFRPK</sequence>
<dbReference type="PANTHER" id="PTHR27003">
    <property type="entry name" value="OS07G0166700 PROTEIN"/>
    <property type="match status" value="1"/>
</dbReference>